<proteinExistence type="predicted"/>
<keyword evidence="2" id="KW-0503">Monooxygenase</keyword>
<keyword evidence="3" id="KW-1185">Reference proteome</keyword>
<dbReference type="PANTHER" id="PTHR33336:SF15">
    <property type="entry name" value="ABM DOMAIN-CONTAINING PROTEIN"/>
    <property type="match status" value="1"/>
</dbReference>
<evidence type="ECO:0000259" key="1">
    <source>
        <dbReference type="PROSITE" id="PS51725"/>
    </source>
</evidence>
<keyword evidence="2" id="KW-0560">Oxidoreductase</keyword>
<comment type="caution">
    <text evidence="2">The sequence shown here is derived from an EMBL/GenBank/DDBJ whole genome shotgun (WGS) entry which is preliminary data.</text>
</comment>
<accession>A0ABW1PKJ9</accession>
<protein>
    <submittedName>
        <fullName evidence="2">Quinol monooxygenase</fullName>
        <ecNumber evidence="2">1.-.-.-</ecNumber>
    </submittedName>
</protein>
<dbReference type="RefSeq" id="WP_379790155.1">
    <property type="nucleotide sequence ID" value="NZ_JBHSQB010000003.1"/>
</dbReference>
<dbReference type="Proteomes" id="UP001596287">
    <property type="component" value="Unassembled WGS sequence"/>
</dbReference>
<sequence>MITVTGTFTVKKNKIEEFQTGTLELQNASLNTDKGCIEYKFHQQQDAPENFFVYEIWDEMASLELHGASQHFNKFSKLLEGNLDKELDIRIYNTI</sequence>
<evidence type="ECO:0000313" key="2">
    <source>
        <dbReference type="EMBL" id="MFC6095525.1"/>
    </source>
</evidence>
<dbReference type="EMBL" id="JBHSQB010000003">
    <property type="protein sequence ID" value="MFC6095525.1"/>
    <property type="molecule type" value="Genomic_DNA"/>
</dbReference>
<dbReference type="PANTHER" id="PTHR33336">
    <property type="entry name" value="QUINOL MONOOXYGENASE YGIN-RELATED"/>
    <property type="match status" value="1"/>
</dbReference>
<dbReference type="PROSITE" id="PS51725">
    <property type="entry name" value="ABM"/>
    <property type="match status" value="1"/>
</dbReference>
<dbReference type="EC" id="1.-.-.-" evidence="2"/>
<name>A0ABW1PKJ9_9FLAO</name>
<reference evidence="3" key="1">
    <citation type="journal article" date="2019" name="Int. J. Syst. Evol. Microbiol.">
        <title>The Global Catalogue of Microorganisms (GCM) 10K type strain sequencing project: providing services to taxonomists for standard genome sequencing and annotation.</title>
        <authorList>
            <consortium name="The Broad Institute Genomics Platform"/>
            <consortium name="The Broad Institute Genome Sequencing Center for Infectious Disease"/>
            <person name="Wu L."/>
            <person name="Ma J."/>
        </authorList>
    </citation>
    <scope>NUCLEOTIDE SEQUENCE [LARGE SCALE GENOMIC DNA]</scope>
    <source>
        <strain evidence="3">CCUG 49679</strain>
    </source>
</reference>
<dbReference type="InterPro" id="IPR011008">
    <property type="entry name" value="Dimeric_a/b-barrel"/>
</dbReference>
<dbReference type="InterPro" id="IPR050744">
    <property type="entry name" value="AI-2_Isomerase_LsrG"/>
</dbReference>
<dbReference type="GO" id="GO:0004497">
    <property type="term" value="F:monooxygenase activity"/>
    <property type="evidence" value="ECO:0007669"/>
    <property type="project" value="UniProtKB-KW"/>
</dbReference>
<dbReference type="InterPro" id="IPR007138">
    <property type="entry name" value="ABM_dom"/>
</dbReference>
<organism evidence="2 3">
    <name type="scientific">Flavobacterium qiangtangense</name>
    <dbReference type="NCBI Taxonomy" id="1442595"/>
    <lineage>
        <taxon>Bacteria</taxon>
        <taxon>Pseudomonadati</taxon>
        <taxon>Bacteroidota</taxon>
        <taxon>Flavobacteriia</taxon>
        <taxon>Flavobacteriales</taxon>
        <taxon>Flavobacteriaceae</taxon>
        <taxon>Flavobacterium</taxon>
    </lineage>
</organism>
<dbReference type="SUPFAM" id="SSF54909">
    <property type="entry name" value="Dimeric alpha+beta barrel"/>
    <property type="match status" value="1"/>
</dbReference>
<dbReference type="Gene3D" id="3.30.70.100">
    <property type="match status" value="1"/>
</dbReference>
<gene>
    <name evidence="2" type="ORF">ACFPVY_02615</name>
</gene>
<feature type="domain" description="ABM" evidence="1">
    <location>
        <begin position="2"/>
        <end position="92"/>
    </location>
</feature>
<evidence type="ECO:0000313" key="3">
    <source>
        <dbReference type="Proteomes" id="UP001596287"/>
    </source>
</evidence>
<dbReference type="Pfam" id="PF03992">
    <property type="entry name" value="ABM"/>
    <property type="match status" value="1"/>
</dbReference>